<dbReference type="PANTHER" id="PTHR11851:SF224">
    <property type="entry name" value="PROCESSING PROTEASE"/>
    <property type="match status" value="1"/>
</dbReference>
<proteinExistence type="predicted"/>
<dbReference type="Gene3D" id="3.30.830.10">
    <property type="entry name" value="Metalloenzyme, LuxS/M16 peptidase-like"/>
    <property type="match status" value="2"/>
</dbReference>
<dbReference type="Proteomes" id="UP000252733">
    <property type="component" value="Unassembled WGS sequence"/>
</dbReference>
<evidence type="ECO:0000259" key="3">
    <source>
        <dbReference type="Pfam" id="PF05193"/>
    </source>
</evidence>
<dbReference type="Pfam" id="PF00675">
    <property type="entry name" value="Peptidase_M16"/>
    <property type="match status" value="1"/>
</dbReference>
<evidence type="ECO:0000256" key="1">
    <source>
        <dbReference type="SAM" id="SignalP"/>
    </source>
</evidence>
<dbReference type="SUPFAM" id="SSF63411">
    <property type="entry name" value="LuxS/MPP-like metallohydrolase"/>
    <property type="match status" value="2"/>
</dbReference>
<dbReference type="InterPro" id="IPR050361">
    <property type="entry name" value="MPP/UQCRC_Complex"/>
</dbReference>
<evidence type="ECO:0000313" key="4">
    <source>
        <dbReference type="EMBL" id="RCW29821.1"/>
    </source>
</evidence>
<dbReference type="AlphaFoldDB" id="A0A368USJ0"/>
<dbReference type="InterPro" id="IPR011249">
    <property type="entry name" value="Metalloenz_LuxS/M16"/>
</dbReference>
<dbReference type="InterPro" id="IPR007863">
    <property type="entry name" value="Peptidase_M16_C"/>
</dbReference>
<dbReference type="GO" id="GO:0046872">
    <property type="term" value="F:metal ion binding"/>
    <property type="evidence" value="ECO:0007669"/>
    <property type="project" value="InterPro"/>
</dbReference>
<evidence type="ECO:0000313" key="5">
    <source>
        <dbReference type="Proteomes" id="UP000252733"/>
    </source>
</evidence>
<dbReference type="Pfam" id="PF05193">
    <property type="entry name" value="Peptidase_M16_C"/>
    <property type="match status" value="1"/>
</dbReference>
<feature type="domain" description="Peptidase M16 N-terminal" evidence="2">
    <location>
        <begin position="75"/>
        <end position="172"/>
    </location>
</feature>
<comment type="caution">
    <text evidence="4">The sequence shown here is derived from an EMBL/GenBank/DDBJ whole genome shotgun (WGS) entry which is preliminary data.</text>
</comment>
<protein>
    <submittedName>
        <fullName evidence="4">Putative Zn-dependent peptidase</fullName>
    </submittedName>
</protein>
<sequence>MKRIFSIITLLTLVTGLVSAQIDRSTPPSPGPAPEVQIGDYDKFTLPNGLTVIVVENHKVPVVSYSLSLDVTLPAERNLAGYIELAGSMLRSGTTNRTKAEIDEAVDFIGANLSTGQKGIYARSLTKHSDELLDIMSDILLNPSFPEDELKKQVTQYKTGIQANKEEPSVIAQNIAGKLIYGQNDPYGEIVSEETLDNITAEDCRKYYQSYFRPNAAYLVIVGDINTKEAKKQAKKYFGSWEKEAVPQNIFPYPEGFEAPVVAISNKEGANQSTIIVAHDVNLTPGHPDIPSARVMNSILGGGSFNARLFQNLREDKAYTYGAYSSLESDERVGSFTASAQVRTSVTDRALTEILNEMERIRTEPVSDEELQLVKNSITGNFGRALEDPQTVARFALNIERYDLPKDYYETYLQRIAEVTKDDVLNAAKKYLKPENAVILAVGNASDIADKMKAFSPSQKVTQYDYYGNVVEKKAADANVSATGVLADYIKAIGGREKLESVNDLKMNLAMSMQGMGITIEMLQKKPGKFYQATSMNGNVVSTQVLNGDKGKMKTPMGEQNLEGEMLKQMQESAAIFPELNYPENDTELTLDGVENVDGKETYKVIVSKPSGTSTTVFFGVKDGLKYKEVAETPQGVVSTTFDKYTDVDGILFPMSMKQVMGPQSFDIEVKEVAINKGIDDAKFEIN</sequence>
<gene>
    <name evidence="4" type="ORF">DFO77_12514</name>
</gene>
<dbReference type="PANTHER" id="PTHR11851">
    <property type="entry name" value="METALLOPROTEASE"/>
    <property type="match status" value="1"/>
</dbReference>
<dbReference type="RefSeq" id="WP_114437768.1">
    <property type="nucleotide sequence ID" value="NZ_QPIZ01000025.1"/>
</dbReference>
<reference evidence="4 5" key="1">
    <citation type="submission" date="2018-07" db="EMBL/GenBank/DDBJ databases">
        <title>Freshwater and sediment microbial communities from various areas in North America, analyzing microbe dynamics in response to fracking.</title>
        <authorList>
            <person name="Lamendella R."/>
        </authorList>
    </citation>
    <scope>NUCLEOTIDE SEQUENCE [LARGE SCALE GENOMIC DNA]</scope>
    <source>
        <strain evidence="4 5">160A</strain>
    </source>
</reference>
<accession>A0A368USJ0</accession>
<dbReference type="InterPro" id="IPR011765">
    <property type="entry name" value="Pept_M16_N"/>
</dbReference>
<keyword evidence="1" id="KW-0732">Signal</keyword>
<organism evidence="4 5">
    <name type="scientific">Marinilabilia salmonicolor</name>
    <dbReference type="NCBI Taxonomy" id="989"/>
    <lineage>
        <taxon>Bacteria</taxon>
        <taxon>Pseudomonadati</taxon>
        <taxon>Bacteroidota</taxon>
        <taxon>Bacteroidia</taxon>
        <taxon>Marinilabiliales</taxon>
        <taxon>Marinilabiliaceae</taxon>
        <taxon>Marinilabilia</taxon>
    </lineage>
</organism>
<evidence type="ECO:0000259" key="2">
    <source>
        <dbReference type="Pfam" id="PF00675"/>
    </source>
</evidence>
<name>A0A368USJ0_9BACT</name>
<dbReference type="EMBL" id="QPIZ01000025">
    <property type="protein sequence ID" value="RCW29821.1"/>
    <property type="molecule type" value="Genomic_DNA"/>
</dbReference>
<keyword evidence="5" id="KW-1185">Reference proteome</keyword>
<feature type="chain" id="PRO_5017033881" evidence="1">
    <location>
        <begin position="21"/>
        <end position="687"/>
    </location>
</feature>
<feature type="signal peptide" evidence="1">
    <location>
        <begin position="1"/>
        <end position="20"/>
    </location>
</feature>
<feature type="domain" description="Peptidase M16 C-terminal" evidence="3">
    <location>
        <begin position="198"/>
        <end position="377"/>
    </location>
</feature>